<name>A0AA85KE56_TRIRE</name>
<reference evidence="4" key="2">
    <citation type="submission" date="2023-11" db="UniProtKB">
        <authorList>
            <consortium name="WormBaseParasite"/>
        </authorList>
    </citation>
    <scope>IDENTIFICATION</scope>
</reference>
<organism evidence="3 4">
    <name type="scientific">Trichobilharzia regenti</name>
    <name type="common">Nasal bird schistosome</name>
    <dbReference type="NCBI Taxonomy" id="157069"/>
    <lineage>
        <taxon>Eukaryota</taxon>
        <taxon>Metazoa</taxon>
        <taxon>Spiralia</taxon>
        <taxon>Lophotrochozoa</taxon>
        <taxon>Platyhelminthes</taxon>
        <taxon>Trematoda</taxon>
        <taxon>Digenea</taxon>
        <taxon>Strigeidida</taxon>
        <taxon>Schistosomatoidea</taxon>
        <taxon>Schistosomatidae</taxon>
        <taxon>Trichobilharzia</taxon>
    </lineage>
</organism>
<feature type="chain" id="PRO_5041708335" evidence="2">
    <location>
        <begin position="19"/>
        <end position="115"/>
    </location>
</feature>
<proteinExistence type="predicted"/>
<dbReference type="WBParaSite" id="TREG1_80660.1">
    <property type="protein sequence ID" value="TREG1_80660.1"/>
    <property type="gene ID" value="TREG1_80660"/>
</dbReference>
<evidence type="ECO:0000256" key="1">
    <source>
        <dbReference type="SAM" id="Coils"/>
    </source>
</evidence>
<reference evidence="3" key="1">
    <citation type="submission" date="2022-06" db="EMBL/GenBank/DDBJ databases">
        <authorList>
            <person name="Berger JAMES D."/>
            <person name="Berger JAMES D."/>
        </authorList>
    </citation>
    <scope>NUCLEOTIDE SEQUENCE [LARGE SCALE GENOMIC DNA]</scope>
</reference>
<evidence type="ECO:0000313" key="3">
    <source>
        <dbReference type="Proteomes" id="UP000050795"/>
    </source>
</evidence>
<protein>
    <submittedName>
        <fullName evidence="4">Uncharacterized protein</fullName>
    </submittedName>
</protein>
<feature type="signal peptide" evidence="2">
    <location>
        <begin position="1"/>
        <end position="18"/>
    </location>
</feature>
<sequence length="115" mass="13050">IEISSFLLLLSLSLLTDGPRLTRVLNNLDRAIITFEGQLIDANNRKATAEEQANTLEDRLRTQARESGRSITNFVTCLYSTSGNYYQPEIYRSTWNVCCLSSNCKQSDQTIEIPR</sequence>
<keyword evidence="1" id="KW-0175">Coiled coil</keyword>
<keyword evidence="3" id="KW-1185">Reference proteome</keyword>
<dbReference type="Proteomes" id="UP000050795">
    <property type="component" value="Unassembled WGS sequence"/>
</dbReference>
<evidence type="ECO:0000256" key="2">
    <source>
        <dbReference type="SAM" id="SignalP"/>
    </source>
</evidence>
<evidence type="ECO:0000313" key="4">
    <source>
        <dbReference type="WBParaSite" id="TREG1_80660.1"/>
    </source>
</evidence>
<accession>A0AA85KE56</accession>
<feature type="coiled-coil region" evidence="1">
    <location>
        <begin position="39"/>
        <end position="66"/>
    </location>
</feature>
<keyword evidence="2" id="KW-0732">Signal</keyword>
<dbReference type="AlphaFoldDB" id="A0AA85KE56"/>